<keyword evidence="2" id="KW-0560">Oxidoreductase</keyword>
<comment type="similarity">
    <text evidence="1 3">Belongs to the short-chain dehydrogenases/reductases (SDR) family.</text>
</comment>
<comment type="caution">
    <text evidence="5">The sequence shown here is derived from an EMBL/GenBank/DDBJ whole genome shotgun (WGS) entry which is preliminary data.</text>
</comment>
<dbReference type="RefSeq" id="WP_142789349.1">
    <property type="nucleotide sequence ID" value="NZ_VHJK01000002.1"/>
</dbReference>
<sequence>MDVQGKTILLTGGTAGIGKEMALQLKVKGASVTLTGRNPARLEAMREAGFETMAADFSNAAGVDAFLAEWGARDLDVLINNAGQLVDHDFRAGSGKGAPDPDAADNCIYANLNAPMRLGTALIERLKARPEAAIVNVTSGLAISPAARQPVYCATKAGLRFYTLSLREQLKDTGIHVIEALPPVVDTQMNDGNPMKKMPAEECARQIIEAIEKDRDEANIGMTKALRVMESIHPALARRLTLKF</sequence>
<feature type="domain" description="Ketoreductase" evidence="4">
    <location>
        <begin position="6"/>
        <end position="187"/>
    </location>
</feature>
<protein>
    <submittedName>
        <fullName evidence="5">SDR family NAD(P)-dependent oxidoreductase</fullName>
    </submittedName>
</protein>
<evidence type="ECO:0000256" key="2">
    <source>
        <dbReference type="ARBA" id="ARBA00023002"/>
    </source>
</evidence>
<name>A0A547P7F8_9SPHN</name>
<evidence type="ECO:0000256" key="3">
    <source>
        <dbReference type="RuleBase" id="RU000363"/>
    </source>
</evidence>
<dbReference type="GO" id="GO:0016020">
    <property type="term" value="C:membrane"/>
    <property type="evidence" value="ECO:0007669"/>
    <property type="project" value="TreeGrafter"/>
</dbReference>
<dbReference type="Proteomes" id="UP000316343">
    <property type="component" value="Unassembled WGS sequence"/>
</dbReference>
<dbReference type="InterPro" id="IPR020904">
    <property type="entry name" value="Sc_DH/Rdtase_CS"/>
</dbReference>
<dbReference type="PROSITE" id="PS00061">
    <property type="entry name" value="ADH_SHORT"/>
    <property type="match status" value="1"/>
</dbReference>
<dbReference type="Pfam" id="PF00106">
    <property type="entry name" value="adh_short"/>
    <property type="match status" value="1"/>
</dbReference>
<dbReference type="SMART" id="SM00822">
    <property type="entry name" value="PKS_KR"/>
    <property type="match status" value="1"/>
</dbReference>
<dbReference type="SUPFAM" id="SSF51735">
    <property type="entry name" value="NAD(P)-binding Rossmann-fold domains"/>
    <property type="match status" value="1"/>
</dbReference>
<dbReference type="AlphaFoldDB" id="A0A547P7F8"/>
<gene>
    <name evidence="5" type="ORF">FGU71_13785</name>
</gene>
<proteinExistence type="inferred from homology"/>
<organism evidence="5 6">
    <name type="scientific">Erythrobacter insulae</name>
    <dbReference type="NCBI Taxonomy" id="2584124"/>
    <lineage>
        <taxon>Bacteria</taxon>
        <taxon>Pseudomonadati</taxon>
        <taxon>Pseudomonadota</taxon>
        <taxon>Alphaproteobacteria</taxon>
        <taxon>Sphingomonadales</taxon>
        <taxon>Erythrobacteraceae</taxon>
        <taxon>Erythrobacter/Porphyrobacter group</taxon>
        <taxon>Erythrobacter</taxon>
    </lineage>
</organism>
<evidence type="ECO:0000313" key="6">
    <source>
        <dbReference type="Proteomes" id="UP000316343"/>
    </source>
</evidence>
<evidence type="ECO:0000313" key="5">
    <source>
        <dbReference type="EMBL" id="TRD10059.1"/>
    </source>
</evidence>
<dbReference type="OrthoDB" id="9810734at2"/>
<dbReference type="PANTHER" id="PTHR44196">
    <property type="entry name" value="DEHYDROGENASE/REDUCTASE SDR FAMILY MEMBER 7B"/>
    <property type="match status" value="1"/>
</dbReference>
<dbReference type="PRINTS" id="PR00081">
    <property type="entry name" value="GDHRDH"/>
</dbReference>
<dbReference type="GO" id="GO:0016491">
    <property type="term" value="F:oxidoreductase activity"/>
    <property type="evidence" value="ECO:0007669"/>
    <property type="project" value="UniProtKB-KW"/>
</dbReference>
<dbReference type="PANTHER" id="PTHR44196:SF1">
    <property type="entry name" value="DEHYDROGENASE_REDUCTASE SDR FAMILY MEMBER 7B"/>
    <property type="match status" value="1"/>
</dbReference>
<dbReference type="InterPro" id="IPR036291">
    <property type="entry name" value="NAD(P)-bd_dom_sf"/>
</dbReference>
<dbReference type="InterPro" id="IPR002347">
    <property type="entry name" value="SDR_fam"/>
</dbReference>
<reference evidence="5 6" key="1">
    <citation type="submission" date="2019-06" db="EMBL/GenBank/DDBJ databases">
        <title>Erythrobacter insulae sp. nov., isolated from a tidal flat.</title>
        <authorList>
            <person name="Yoon J.-H."/>
        </authorList>
    </citation>
    <scope>NUCLEOTIDE SEQUENCE [LARGE SCALE GENOMIC DNA]</scope>
    <source>
        <strain evidence="5 6">JBTF-M21</strain>
    </source>
</reference>
<dbReference type="InterPro" id="IPR057326">
    <property type="entry name" value="KR_dom"/>
</dbReference>
<accession>A0A547P7F8</accession>
<dbReference type="Gene3D" id="3.40.50.720">
    <property type="entry name" value="NAD(P)-binding Rossmann-like Domain"/>
    <property type="match status" value="1"/>
</dbReference>
<dbReference type="EMBL" id="VHJK01000002">
    <property type="protein sequence ID" value="TRD10059.1"/>
    <property type="molecule type" value="Genomic_DNA"/>
</dbReference>
<keyword evidence="6" id="KW-1185">Reference proteome</keyword>
<evidence type="ECO:0000259" key="4">
    <source>
        <dbReference type="SMART" id="SM00822"/>
    </source>
</evidence>
<evidence type="ECO:0000256" key="1">
    <source>
        <dbReference type="ARBA" id="ARBA00006484"/>
    </source>
</evidence>
<dbReference type="PRINTS" id="PR00080">
    <property type="entry name" value="SDRFAMILY"/>
</dbReference>